<keyword evidence="6" id="KW-0479">Metal-binding</keyword>
<evidence type="ECO:0000313" key="11">
    <source>
        <dbReference type="EMBL" id="TWU37148.1"/>
    </source>
</evidence>
<dbReference type="NCBIfam" id="TIGR00150">
    <property type="entry name" value="T6A_YjeE"/>
    <property type="match status" value="1"/>
</dbReference>
<keyword evidence="8" id="KW-0067">ATP-binding</keyword>
<evidence type="ECO:0000256" key="5">
    <source>
        <dbReference type="ARBA" id="ARBA00022694"/>
    </source>
</evidence>
<dbReference type="GO" id="GO:0005524">
    <property type="term" value="F:ATP binding"/>
    <property type="evidence" value="ECO:0007669"/>
    <property type="project" value="UniProtKB-KW"/>
</dbReference>
<evidence type="ECO:0000256" key="6">
    <source>
        <dbReference type="ARBA" id="ARBA00022723"/>
    </source>
</evidence>
<comment type="similarity">
    <text evidence="2">Belongs to the TsaE family.</text>
</comment>
<reference evidence="11 12" key="1">
    <citation type="submission" date="2019-02" db="EMBL/GenBank/DDBJ databases">
        <title>Deep-cultivation of Planctomycetes and their phenomic and genomic characterization uncovers novel biology.</title>
        <authorList>
            <person name="Wiegand S."/>
            <person name="Jogler M."/>
            <person name="Boedeker C."/>
            <person name="Pinto D."/>
            <person name="Vollmers J."/>
            <person name="Rivas-Marin E."/>
            <person name="Kohn T."/>
            <person name="Peeters S.H."/>
            <person name="Heuer A."/>
            <person name="Rast P."/>
            <person name="Oberbeckmann S."/>
            <person name="Bunk B."/>
            <person name="Jeske O."/>
            <person name="Meyerdierks A."/>
            <person name="Storesund J.E."/>
            <person name="Kallscheuer N."/>
            <person name="Luecker S."/>
            <person name="Lage O.M."/>
            <person name="Pohl T."/>
            <person name="Merkel B.J."/>
            <person name="Hornburger P."/>
            <person name="Mueller R.-W."/>
            <person name="Bruemmer F."/>
            <person name="Labrenz M."/>
            <person name="Spormann A.M."/>
            <person name="Op Den Camp H."/>
            <person name="Overmann J."/>
            <person name="Amann R."/>
            <person name="Jetten M.S.M."/>
            <person name="Mascher T."/>
            <person name="Medema M.H."/>
            <person name="Devos D.P."/>
            <person name="Kaster A.-K."/>
            <person name="Ovreas L."/>
            <person name="Rohde M."/>
            <person name="Galperin M.Y."/>
            <person name="Jogler C."/>
        </authorList>
    </citation>
    <scope>NUCLEOTIDE SEQUENCE [LARGE SCALE GENOMIC DNA]</scope>
    <source>
        <strain evidence="11 12">Poly41</strain>
    </source>
</reference>
<comment type="caution">
    <text evidence="11">The sequence shown here is derived from an EMBL/GenBank/DDBJ whole genome shotgun (WGS) entry which is preliminary data.</text>
</comment>
<keyword evidence="7" id="KW-0547">Nucleotide-binding</keyword>
<evidence type="ECO:0000256" key="9">
    <source>
        <dbReference type="ARBA" id="ARBA00022842"/>
    </source>
</evidence>
<keyword evidence="9" id="KW-0460">Magnesium</keyword>
<dbReference type="PANTHER" id="PTHR33540">
    <property type="entry name" value="TRNA THREONYLCARBAMOYLADENOSINE BIOSYNTHESIS PROTEIN TSAE"/>
    <property type="match status" value="1"/>
</dbReference>
<comment type="subcellular location">
    <subcellularLocation>
        <location evidence="1">Cytoplasm</location>
    </subcellularLocation>
</comment>
<dbReference type="GO" id="GO:0046872">
    <property type="term" value="F:metal ion binding"/>
    <property type="evidence" value="ECO:0007669"/>
    <property type="project" value="UniProtKB-KW"/>
</dbReference>
<evidence type="ECO:0000256" key="2">
    <source>
        <dbReference type="ARBA" id="ARBA00007599"/>
    </source>
</evidence>
<name>A0A5C6DK80_9BACT</name>
<dbReference type="RefSeq" id="WP_146527399.1">
    <property type="nucleotide sequence ID" value="NZ_SJPV01000005.1"/>
</dbReference>
<dbReference type="InterPro" id="IPR027417">
    <property type="entry name" value="P-loop_NTPase"/>
</dbReference>
<accession>A0A5C6DK80</accession>
<evidence type="ECO:0000256" key="8">
    <source>
        <dbReference type="ARBA" id="ARBA00022840"/>
    </source>
</evidence>
<keyword evidence="4" id="KW-0963">Cytoplasm</keyword>
<gene>
    <name evidence="11" type="primary">tsaE</name>
    <name evidence="11" type="ORF">Poly41_32750</name>
</gene>
<sequence length="166" mass="18537">MTDLIVHQVDIPRLLSLARLFCAHFPGGTTFGLVGTLGAGKTRWVQAIADASGIDVAEVTSPTFTLLQSHAGNDRVLHHLDAYRVADEDEFLELGVDELFDDERAWTLVEWANLVRDVMPKQTVWIYFDLEADEECRTIRVATRDPANQARIDQLRQSCRSQGGAV</sequence>
<evidence type="ECO:0000256" key="4">
    <source>
        <dbReference type="ARBA" id="ARBA00022490"/>
    </source>
</evidence>
<dbReference type="EMBL" id="SJPV01000005">
    <property type="protein sequence ID" value="TWU37148.1"/>
    <property type="molecule type" value="Genomic_DNA"/>
</dbReference>
<dbReference type="Pfam" id="PF02367">
    <property type="entry name" value="TsaE"/>
    <property type="match status" value="1"/>
</dbReference>
<dbReference type="Proteomes" id="UP000319143">
    <property type="component" value="Unassembled WGS sequence"/>
</dbReference>
<evidence type="ECO:0000256" key="10">
    <source>
        <dbReference type="ARBA" id="ARBA00032441"/>
    </source>
</evidence>
<dbReference type="AlphaFoldDB" id="A0A5C6DK80"/>
<keyword evidence="12" id="KW-1185">Reference proteome</keyword>
<evidence type="ECO:0000256" key="3">
    <source>
        <dbReference type="ARBA" id="ARBA00019010"/>
    </source>
</evidence>
<dbReference type="SUPFAM" id="SSF52540">
    <property type="entry name" value="P-loop containing nucleoside triphosphate hydrolases"/>
    <property type="match status" value="1"/>
</dbReference>
<evidence type="ECO:0000256" key="1">
    <source>
        <dbReference type="ARBA" id="ARBA00004496"/>
    </source>
</evidence>
<dbReference type="InterPro" id="IPR003442">
    <property type="entry name" value="T6A_TsaE"/>
</dbReference>
<keyword evidence="5" id="KW-0819">tRNA processing</keyword>
<dbReference type="PANTHER" id="PTHR33540:SF2">
    <property type="entry name" value="TRNA THREONYLCARBAMOYLADENOSINE BIOSYNTHESIS PROTEIN TSAE"/>
    <property type="match status" value="1"/>
</dbReference>
<dbReference type="OrthoDB" id="9815896at2"/>
<evidence type="ECO:0000313" key="12">
    <source>
        <dbReference type="Proteomes" id="UP000319143"/>
    </source>
</evidence>
<dbReference type="GO" id="GO:0002949">
    <property type="term" value="P:tRNA threonylcarbamoyladenosine modification"/>
    <property type="evidence" value="ECO:0007669"/>
    <property type="project" value="InterPro"/>
</dbReference>
<dbReference type="GO" id="GO:0005737">
    <property type="term" value="C:cytoplasm"/>
    <property type="evidence" value="ECO:0007669"/>
    <property type="project" value="UniProtKB-SubCell"/>
</dbReference>
<protein>
    <recommendedName>
        <fullName evidence="3">tRNA threonylcarbamoyladenosine biosynthesis protein TsaE</fullName>
    </recommendedName>
    <alternativeName>
        <fullName evidence="10">t(6)A37 threonylcarbamoyladenosine biosynthesis protein TsaE</fullName>
    </alternativeName>
</protein>
<organism evidence="11 12">
    <name type="scientific">Novipirellula artificiosorum</name>
    <dbReference type="NCBI Taxonomy" id="2528016"/>
    <lineage>
        <taxon>Bacteria</taxon>
        <taxon>Pseudomonadati</taxon>
        <taxon>Planctomycetota</taxon>
        <taxon>Planctomycetia</taxon>
        <taxon>Pirellulales</taxon>
        <taxon>Pirellulaceae</taxon>
        <taxon>Novipirellula</taxon>
    </lineage>
</organism>
<dbReference type="Gene3D" id="3.40.50.300">
    <property type="entry name" value="P-loop containing nucleotide triphosphate hydrolases"/>
    <property type="match status" value="1"/>
</dbReference>
<evidence type="ECO:0000256" key="7">
    <source>
        <dbReference type="ARBA" id="ARBA00022741"/>
    </source>
</evidence>
<proteinExistence type="inferred from homology"/>